<gene>
    <name evidence="6" type="ORF">HK100_006791</name>
</gene>
<dbReference type="Proteomes" id="UP001211907">
    <property type="component" value="Unassembled WGS sequence"/>
</dbReference>
<dbReference type="InterPro" id="IPR017853">
    <property type="entry name" value="GH"/>
</dbReference>
<evidence type="ECO:0000256" key="3">
    <source>
        <dbReference type="ARBA" id="ARBA00023295"/>
    </source>
</evidence>
<protein>
    <recommendedName>
        <fullName evidence="5">Glycoside hydrolase family 5 domain-containing protein</fullName>
    </recommendedName>
</protein>
<dbReference type="Pfam" id="PF00150">
    <property type="entry name" value="Cellulase"/>
    <property type="match status" value="1"/>
</dbReference>
<evidence type="ECO:0000313" key="7">
    <source>
        <dbReference type="Proteomes" id="UP001211907"/>
    </source>
</evidence>
<dbReference type="SUPFAM" id="SSF51445">
    <property type="entry name" value="(Trans)glycosidases"/>
    <property type="match status" value="1"/>
</dbReference>
<proteinExistence type="inferred from homology"/>
<dbReference type="AlphaFoldDB" id="A0AAD5SPW0"/>
<evidence type="ECO:0000259" key="5">
    <source>
        <dbReference type="Pfam" id="PF00150"/>
    </source>
</evidence>
<comment type="similarity">
    <text evidence="1 4">Belongs to the glycosyl hydrolase 5 (cellulase A) family.</text>
</comment>
<dbReference type="GO" id="GO:0000272">
    <property type="term" value="P:polysaccharide catabolic process"/>
    <property type="evidence" value="ECO:0007669"/>
    <property type="project" value="InterPro"/>
</dbReference>
<sequence>YAKQPWLVGANFLPSTASNQLEMFQQDSFNATVIARELAFAQKMGMNTMRVFLHDLLFKDDEKSFLNRFDLFLSICANNKIRPLVVFFDSCWDPYPMSGKQKDPIPGVHNSRWLKSPGFPALYNTSEYSRLEKYVRTIIRQHKDDSRILAWDLWNEPDCPQNAMDAIAPLLPQVFKWAREERPSQPLTSGVTFTNIDAMQLNESDIVSFHAYGDVNQFKERISKLKYLNRPILCTEWLGRPISLPEHFLPIAKKENVAMFNWGLVDGRMQTKFPWDSVNNPYNHEPNPWFHDLLYPDGSPYRQSEYELFKKLTN</sequence>
<keyword evidence="2 4" id="KW-0378">Hydrolase</keyword>
<name>A0AAD5SPW0_9FUNG</name>
<feature type="domain" description="Glycoside hydrolase family 5" evidence="5">
    <location>
        <begin position="39"/>
        <end position="238"/>
    </location>
</feature>
<reference evidence="6" key="1">
    <citation type="submission" date="2020-05" db="EMBL/GenBank/DDBJ databases">
        <title>Phylogenomic resolution of chytrid fungi.</title>
        <authorList>
            <person name="Stajich J.E."/>
            <person name="Amses K."/>
            <person name="Simmons R."/>
            <person name="Seto K."/>
            <person name="Myers J."/>
            <person name="Bonds A."/>
            <person name="Quandt C.A."/>
            <person name="Barry K."/>
            <person name="Liu P."/>
            <person name="Grigoriev I."/>
            <person name="Longcore J.E."/>
            <person name="James T.Y."/>
        </authorList>
    </citation>
    <scope>NUCLEOTIDE SEQUENCE</scope>
    <source>
        <strain evidence="6">JEL0513</strain>
    </source>
</reference>
<evidence type="ECO:0000256" key="1">
    <source>
        <dbReference type="ARBA" id="ARBA00005641"/>
    </source>
</evidence>
<comment type="caution">
    <text evidence="6">The sequence shown here is derived from an EMBL/GenBank/DDBJ whole genome shotgun (WGS) entry which is preliminary data.</text>
</comment>
<keyword evidence="3 4" id="KW-0326">Glycosidase</keyword>
<keyword evidence="7" id="KW-1185">Reference proteome</keyword>
<evidence type="ECO:0000256" key="4">
    <source>
        <dbReference type="RuleBase" id="RU361153"/>
    </source>
</evidence>
<dbReference type="EMBL" id="JADGJH010003168">
    <property type="protein sequence ID" value="KAJ3093015.1"/>
    <property type="molecule type" value="Genomic_DNA"/>
</dbReference>
<evidence type="ECO:0000313" key="6">
    <source>
        <dbReference type="EMBL" id="KAJ3093015.1"/>
    </source>
</evidence>
<dbReference type="GO" id="GO:0004553">
    <property type="term" value="F:hydrolase activity, hydrolyzing O-glycosyl compounds"/>
    <property type="evidence" value="ECO:0007669"/>
    <property type="project" value="InterPro"/>
</dbReference>
<accession>A0AAD5SPW0</accession>
<dbReference type="InterPro" id="IPR001547">
    <property type="entry name" value="Glyco_hydro_5"/>
</dbReference>
<organism evidence="6 7">
    <name type="scientific">Physocladia obscura</name>
    <dbReference type="NCBI Taxonomy" id="109957"/>
    <lineage>
        <taxon>Eukaryota</taxon>
        <taxon>Fungi</taxon>
        <taxon>Fungi incertae sedis</taxon>
        <taxon>Chytridiomycota</taxon>
        <taxon>Chytridiomycota incertae sedis</taxon>
        <taxon>Chytridiomycetes</taxon>
        <taxon>Chytridiales</taxon>
        <taxon>Chytriomycetaceae</taxon>
        <taxon>Physocladia</taxon>
    </lineage>
</organism>
<feature type="non-terminal residue" evidence="6">
    <location>
        <position position="314"/>
    </location>
</feature>
<dbReference type="InterPro" id="IPR018087">
    <property type="entry name" value="Glyco_hydro_5_CS"/>
</dbReference>
<dbReference type="PROSITE" id="PS00659">
    <property type="entry name" value="GLYCOSYL_HYDROL_F5"/>
    <property type="match status" value="1"/>
</dbReference>
<dbReference type="Gene3D" id="3.20.20.80">
    <property type="entry name" value="Glycosidases"/>
    <property type="match status" value="1"/>
</dbReference>
<evidence type="ECO:0000256" key="2">
    <source>
        <dbReference type="ARBA" id="ARBA00022801"/>
    </source>
</evidence>